<dbReference type="InterPro" id="IPR011102">
    <property type="entry name" value="Sig_transdc_His_kinase_HWE"/>
</dbReference>
<proteinExistence type="predicted"/>
<evidence type="ECO:0000313" key="9">
    <source>
        <dbReference type="EMBL" id="QTC91066.1"/>
    </source>
</evidence>
<dbReference type="Pfam" id="PF08448">
    <property type="entry name" value="PAS_4"/>
    <property type="match status" value="1"/>
</dbReference>
<dbReference type="InterPro" id="IPR035965">
    <property type="entry name" value="PAS-like_dom_sf"/>
</dbReference>
<dbReference type="SUPFAM" id="SSF55874">
    <property type="entry name" value="ATPase domain of HSP90 chaperone/DNA topoisomerase II/histidine kinase"/>
    <property type="match status" value="1"/>
</dbReference>
<evidence type="ECO:0000256" key="6">
    <source>
        <dbReference type="ARBA" id="ARBA00022777"/>
    </source>
</evidence>
<keyword evidence="10" id="KW-1185">Reference proteome</keyword>
<keyword evidence="7" id="KW-0067">ATP-binding</keyword>
<dbReference type="AlphaFoldDB" id="A0A975BZW5"/>
<dbReference type="Proteomes" id="UP000663918">
    <property type="component" value="Chromosome"/>
</dbReference>
<comment type="catalytic activity">
    <reaction evidence="1">
        <text>ATP + protein L-histidine = ADP + protein N-phospho-L-histidine.</text>
        <dbReference type="EC" id="2.7.13.3"/>
    </reaction>
</comment>
<evidence type="ECO:0000256" key="4">
    <source>
        <dbReference type="ARBA" id="ARBA00022679"/>
    </source>
</evidence>
<dbReference type="InterPro" id="IPR013656">
    <property type="entry name" value="PAS_4"/>
</dbReference>
<keyword evidence="4" id="KW-0808">Transferase</keyword>
<evidence type="ECO:0000313" key="10">
    <source>
        <dbReference type="Proteomes" id="UP000663918"/>
    </source>
</evidence>
<reference evidence="9" key="1">
    <citation type="submission" date="2020-09" db="EMBL/GenBank/DDBJ databases">
        <title>Brevundimonas sp. LVF2 isolated from a puddle in Goettingen, Germany.</title>
        <authorList>
            <person name="Friedrich I."/>
            <person name="Klassen A."/>
            <person name="Hannes N."/>
            <person name="Schneider D."/>
            <person name="Hertel R."/>
            <person name="Daniel R."/>
        </authorList>
    </citation>
    <scope>NUCLEOTIDE SEQUENCE</scope>
    <source>
        <strain evidence="9">LVF2</strain>
    </source>
</reference>
<keyword evidence="5" id="KW-0547">Nucleotide-binding</keyword>
<evidence type="ECO:0000256" key="2">
    <source>
        <dbReference type="ARBA" id="ARBA00012438"/>
    </source>
</evidence>
<evidence type="ECO:0000256" key="3">
    <source>
        <dbReference type="ARBA" id="ARBA00022553"/>
    </source>
</evidence>
<accession>A0A975BZW5</accession>
<dbReference type="SMART" id="SM00911">
    <property type="entry name" value="HWE_HK"/>
    <property type="match status" value="1"/>
</dbReference>
<dbReference type="EC" id="2.7.13.3" evidence="2"/>
<dbReference type="GO" id="GO:0005524">
    <property type="term" value="F:ATP binding"/>
    <property type="evidence" value="ECO:0007669"/>
    <property type="project" value="UniProtKB-KW"/>
</dbReference>
<keyword evidence="3" id="KW-0597">Phosphoprotein</keyword>
<evidence type="ECO:0000259" key="8">
    <source>
        <dbReference type="SMART" id="SM00911"/>
    </source>
</evidence>
<keyword evidence="6" id="KW-0418">Kinase</keyword>
<dbReference type="PANTHER" id="PTHR41523:SF8">
    <property type="entry name" value="ETHYLENE RESPONSE SENSOR PROTEIN"/>
    <property type="match status" value="1"/>
</dbReference>
<dbReference type="Gene3D" id="3.30.565.10">
    <property type="entry name" value="Histidine kinase-like ATPase, C-terminal domain"/>
    <property type="match status" value="1"/>
</dbReference>
<sequence>MSVMNTNPTAVGDTGDCLKTIGLDGTLQAMDNDGLCVMEIDDFGLVAGRPWASLWPEESRQLVLASVAAAASGKVSRFSADCPTAKGTMKSWDVAVTPIRNDRGEIIALQSLSHDVTRREQDRRESALVSRELAHRIKNLFAVVDSLVYLSGRSQPTSHPFVASLRERLGGLGRAISFIHPMDARDVNEAPRSIKGLIATLLAPYEQAGAHVAVTGDDADVGQDAVTSVAMVLNELATNAVKYGAMRDLVGHLAIDLKRDGERLILVWKETGVGRPADAVTEGFGTSLLDRTVKSQLSGVITRDWAPDGLIVTISLPLKRLA</sequence>
<evidence type="ECO:0000256" key="1">
    <source>
        <dbReference type="ARBA" id="ARBA00000085"/>
    </source>
</evidence>
<evidence type="ECO:0000256" key="7">
    <source>
        <dbReference type="ARBA" id="ARBA00022840"/>
    </source>
</evidence>
<name>A0A975BZW5_9CAUL</name>
<dbReference type="SUPFAM" id="SSF55785">
    <property type="entry name" value="PYP-like sensor domain (PAS domain)"/>
    <property type="match status" value="1"/>
</dbReference>
<dbReference type="Pfam" id="PF07536">
    <property type="entry name" value="HWE_HK"/>
    <property type="match status" value="1"/>
</dbReference>
<dbReference type="RefSeq" id="WP_207870052.1">
    <property type="nucleotide sequence ID" value="NZ_CP062222.1"/>
</dbReference>
<dbReference type="InterPro" id="IPR036890">
    <property type="entry name" value="HATPase_C_sf"/>
</dbReference>
<feature type="domain" description="Signal transduction histidine kinase HWE region" evidence="8">
    <location>
        <begin position="132"/>
        <end position="218"/>
    </location>
</feature>
<dbReference type="PANTHER" id="PTHR41523">
    <property type="entry name" value="TWO-COMPONENT SYSTEM SENSOR PROTEIN"/>
    <property type="match status" value="1"/>
</dbReference>
<dbReference type="EMBL" id="CP062222">
    <property type="protein sequence ID" value="QTC91066.1"/>
    <property type="molecule type" value="Genomic_DNA"/>
</dbReference>
<organism evidence="9 10">
    <name type="scientific">Brevundimonas goettingensis</name>
    <dbReference type="NCBI Taxonomy" id="2774190"/>
    <lineage>
        <taxon>Bacteria</taxon>
        <taxon>Pseudomonadati</taxon>
        <taxon>Pseudomonadota</taxon>
        <taxon>Alphaproteobacteria</taxon>
        <taxon>Caulobacterales</taxon>
        <taxon>Caulobacteraceae</taxon>
        <taxon>Brevundimonas</taxon>
    </lineage>
</organism>
<dbReference type="KEGG" id="bgoe:IFJ75_17900"/>
<dbReference type="Gene3D" id="3.30.450.20">
    <property type="entry name" value="PAS domain"/>
    <property type="match status" value="1"/>
</dbReference>
<dbReference type="GO" id="GO:0004673">
    <property type="term" value="F:protein histidine kinase activity"/>
    <property type="evidence" value="ECO:0007669"/>
    <property type="project" value="UniProtKB-EC"/>
</dbReference>
<protein>
    <recommendedName>
        <fullName evidence="2">histidine kinase</fullName>
        <ecNumber evidence="2">2.7.13.3</ecNumber>
    </recommendedName>
</protein>
<evidence type="ECO:0000256" key="5">
    <source>
        <dbReference type="ARBA" id="ARBA00022741"/>
    </source>
</evidence>
<gene>
    <name evidence="9" type="ORF">IFJ75_17900</name>
</gene>